<comment type="caution">
    <text evidence="1">The sequence shown here is derived from an EMBL/GenBank/DDBJ whole genome shotgun (WGS) entry which is preliminary data.</text>
</comment>
<sequence length="305" mass="35339">MGLNTHISVLPIHLTKKNMKKNNLEKELFLYSSHIQKLPNFRKCVEKHYDLMLSMCKTHPLFYKTMFKDTRFNIAITVLCFYFTQKAPTLSDVKNYCVNHGLGSHNSLESLMFFLRVGGRLNVSKSEKDKRILLFNPTEKGLNETRRYLANSLAIFPELLPNYRLEKNHLDSYEGLEKFFIRCAELFFNDVIVSNILPDSQIFLLKDAGHMIFIRLYLEALKQKENPGVATTISYSKIAKETSVSRTHLRRIVDAAAKKSLMTPHENMTLTLHDSFITLAEEYMGLYFAFVLYCLEINPSDEISI</sequence>
<evidence type="ECO:0000313" key="1">
    <source>
        <dbReference type="EMBL" id="PAV96538.1"/>
    </source>
</evidence>
<gene>
    <name evidence="1" type="ORF">CJD50_11665</name>
</gene>
<dbReference type="EMBL" id="NQMS01000004">
    <property type="protein sequence ID" value="PAV96538.1"/>
    <property type="molecule type" value="Genomic_DNA"/>
</dbReference>
<keyword evidence="2" id="KW-1185">Reference proteome</keyword>
<dbReference type="AlphaFoldDB" id="A0A2A2MCS5"/>
<organism evidence="1 2">
    <name type="scientific">Hafnia paralvei</name>
    <dbReference type="NCBI Taxonomy" id="546367"/>
    <lineage>
        <taxon>Bacteria</taxon>
        <taxon>Pseudomonadati</taxon>
        <taxon>Pseudomonadota</taxon>
        <taxon>Gammaproteobacteria</taxon>
        <taxon>Enterobacterales</taxon>
        <taxon>Hafniaceae</taxon>
        <taxon>Hafnia</taxon>
    </lineage>
</organism>
<protein>
    <submittedName>
        <fullName evidence="1">Uncharacterized protein</fullName>
    </submittedName>
</protein>
<evidence type="ECO:0000313" key="2">
    <source>
        <dbReference type="Proteomes" id="UP000218796"/>
    </source>
</evidence>
<reference evidence="1 2" key="1">
    <citation type="submission" date="2017-08" db="EMBL/GenBank/DDBJ databases">
        <title>Draft Genome Sequence of Hafnia alvei CITHA-6 Isolated from Raw Bovine Milk.</title>
        <authorList>
            <person name="Culligan E.P."/>
            <person name="Mcsweeney A."/>
            <person name="O'Doherty C."/>
            <person name="Gleeson E."/>
            <person name="O'Riordan D."/>
            <person name="Sleator R.D."/>
        </authorList>
    </citation>
    <scope>NUCLEOTIDE SEQUENCE [LARGE SCALE GENOMIC DNA]</scope>
    <source>
        <strain evidence="1 2">CITHA-6</strain>
    </source>
</reference>
<name>A0A2A2MCS5_9GAMM</name>
<accession>A0A2A2MCS5</accession>
<proteinExistence type="predicted"/>
<dbReference type="Proteomes" id="UP000218796">
    <property type="component" value="Unassembled WGS sequence"/>
</dbReference>